<feature type="domain" description="FAD dependent oxidoreductase" evidence="1">
    <location>
        <begin position="62"/>
        <end position="488"/>
    </location>
</feature>
<keyword evidence="2" id="KW-0560">Oxidoreductase</keyword>
<dbReference type="Gene3D" id="3.30.9.10">
    <property type="entry name" value="D-Amino Acid Oxidase, subunit A, domain 2"/>
    <property type="match status" value="1"/>
</dbReference>
<dbReference type="SUPFAM" id="SSF54373">
    <property type="entry name" value="FAD-linked reductases, C-terminal domain"/>
    <property type="match status" value="1"/>
</dbReference>
<reference evidence="2" key="1">
    <citation type="submission" date="2023-06" db="EMBL/GenBank/DDBJ databases">
        <title>Survivors Of The Sea: Transcriptome response of Skeletonema marinoi to long-term dormancy.</title>
        <authorList>
            <person name="Pinder M.I.M."/>
            <person name="Kourtchenko O."/>
            <person name="Robertson E.K."/>
            <person name="Larsson T."/>
            <person name="Maumus F."/>
            <person name="Osuna-Cruz C.M."/>
            <person name="Vancaester E."/>
            <person name="Stenow R."/>
            <person name="Vandepoele K."/>
            <person name="Ploug H."/>
            <person name="Bruchert V."/>
            <person name="Godhe A."/>
            <person name="Topel M."/>
        </authorList>
    </citation>
    <scope>NUCLEOTIDE SEQUENCE</scope>
    <source>
        <strain evidence="2">R05AC</strain>
    </source>
</reference>
<gene>
    <name evidence="2" type="ORF">QTG54_013765</name>
</gene>
<evidence type="ECO:0000259" key="1">
    <source>
        <dbReference type="Pfam" id="PF01266"/>
    </source>
</evidence>
<dbReference type="Proteomes" id="UP001224775">
    <property type="component" value="Unassembled WGS sequence"/>
</dbReference>
<dbReference type="InterPro" id="IPR006076">
    <property type="entry name" value="FAD-dep_OxRdtase"/>
</dbReference>
<dbReference type="Gene3D" id="3.50.50.60">
    <property type="entry name" value="FAD/NAD(P)-binding domain"/>
    <property type="match status" value="2"/>
</dbReference>
<organism evidence="2 3">
    <name type="scientific">Skeletonema marinoi</name>
    <dbReference type="NCBI Taxonomy" id="267567"/>
    <lineage>
        <taxon>Eukaryota</taxon>
        <taxon>Sar</taxon>
        <taxon>Stramenopiles</taxon>
        <taxon>Ochrophyta</taxon>
        <taxon>Bacillariophyta</taxon>
        <taxon>Coscinodiscophyceae</taxon>
        <taxon>Thalassiosirophycidae</taxon>
        <taxon>Thalassiosirales</taxon>
        <taxon>Skeletonemataceae</taxon>
        <taxon>Skeletonema</taxon>
        <taxon>Skeletonema marinoi-dohrnii complex</taxon>
    </lineage>
</organism>
<dbReference type="EMBL" id="JATAAI010000033">
    <property type="protein sequence ID" value="KAK1735602.1"/>
    <property type="molecule type" value="Genomic_DNA"/>
</dbReference>
<protein>
    <submittedName>
        <fullName evidence="2">D-amino acid dehydrogenase</fullName>
        <ecNumber evidence="2">1.4.99.-</ecNumber>
    </submittedName>
</protein>
<dbReference type="SUPFAM" id="SSF51905">
    <property type="entry name" value="FAD/NAD(P)-binding domain"/>
    <property type="match status" value="1"/>
</dbReference>
<dbReference type="GO" id="GO:0005737">
    <property type="term" value="C:cytoplasm"/>
    <property type="evidence" value="ECO:0007669"/>
    <property type="project" value="TreeGrafter"/>
</dbReference>
<comment type="caution">
    <text evidence="2">The sequence shown here is derived from an EMBL/GenBank/DDBJ whole genome shotgun (WGS) entry which is preliminary data.</text>
</comment>
<accession>A0AAD8XXR5</accession>
<dbReference type="EC" id="1.4.99.-" evidence="2"/>
<dbReference type="AlphaFoldDB" id="A0AAD8XXR5"/>
<evidence type="ECO:0000313" key="3">
    <source>
        <dbReference type="Proteomes" id="UP001224775"/>
    </source>
</evidence>
<dbReference type="InterPro" id="IPR036188">
    <property type="entry name" value="FAD/NAD-bd_sf"/>
</dbReference>
<proteinExistence type="predicted"/>
<dbReference type="PANTHER" id="PTHR13847">
    <property type="entry name" value="SARCOSINE DEHYDROGENASE-RELATED"/>
    <property type="match status" value="1"/>
</dbReference>
<name>A0AAD8XXR5_9STRA</name>
<dbReference type="GO" id="GO:0016491">
    <property type="term" value="F:oxidoreductase activity"/>
    <property type="evidence" value="ECO:0007669"/>
    <property type="project" value="UniProtKB-KW"/>
</dbReference>
<sequence>MTSRLISLGSKALAIGGTGVCATALYRYQSVLKEESNSPTNELISFSHQQPSATAVNKKQCIIIGGGVVGVTAAYKLAMKGHSVVLLEHNSAPGKECSSCAAGGMQRSNPVVDKGTWIAVTKSFVPFTRYLFGGEHEPYQFFHIDWFNTLSDPFFLRWSATFAKTSLFPSSDQNRLQMEQLSFTNYAVKDMVQMMEDKKDSMAKKSGYNPTGSLSLSYDVVDAKKKAANPTHGNTLEPSKRLEGEDIITSVEPSVINQEQKPTSAKFEFETCAASSERFTEELADRCKNDPKLDVKFLYNTRVKAVSTAQESERRKVTQLQTNKGVIDVKDAQVLVAAGAWTPHIAAMMGLYAPVYPLKGYAMSISANEALASNTMLTASDLPTRIVCDKYMFTSRLGDEVRITSIGEFSGWSTSPTASVEKEFRREAVRQFPLLESFIMQAKVKCGHRPYVSDGVLLLGRVQEFDNLLVSAGPGSNGWKLAMGSGSVVEMLVSGKTEDQISDELGFDARSFSPAGRVVDSPIFAKLCRARWGVSNEREHDFLRAKSK</sequence>
<dbReference type="Pfam" id="PF01266">
    <property type="entry name" value="DAO"/>
    <property type="match status" value="1"/>
</dbReference>
<evidence type="ECO:0000313" key="2">
    <source>
        <dbReference type="EMBL" id="KAK1735602.1"/>
    </source>
</evidence>
<keyword evidence="3" id="KW-1185">Reference proteome</keyword>